<organism evidence="3 4">
    <name type="scientific">Steinernema carpocapsae</name>
    <name type="common">Entomopathogenic nematode</name>
    <dbReference type="NCBI Taxonomy" id="34508"/>
    <lineage>
        <taxon>Eukaryota</taxon>
        <taxon>Metazoa</taxon>
        <taxon>Ecdysozoa</taxon>
        <taxon>Nematoda</taxon>
        <taxon>Chromadorea</taxon>
        <taxon>Rhabditida</taxon>
        <taxon>Tylenchina</taxon>
        <taxon>Panagrolaimomorpha</taxon>
        <taxon>Strongyloidoidea</taxon>
        <taxon>Steinernematidae</taxon>
        <taxon>Steinernema</taxon>
    </lineage>
</organism>
<dbReference type="STRING" id="34508.A0A4U5NCY9"/>
<dbReference type="InterPro" id="IPR027986">
    <property type="entry name" value="TCAIM"/>
</dbReference>
<name>A0A4U5NCY9_STECR</name>
<evidence type="ECO:0000259" key="2">
    <source>
        <dbReference type="Pfam" id="PF14688"/>
    </source>
</evidence>
<gene>
    <name evidence="3" type="ORF">L596_014797</name>
</gene>
<dbReference type="InterPro" id="IPR028031">
    <property type="entry name" value="DUF4460"/>
</dbReference>
<evidence type="ECO:0008006" key="5">
    <source>
        <dbReference type="Google" id="ProtNLM"/>
    </source>
</evidence>
<accession>A0A4U5NCY9</accession>
<dbReference type="PANTHER" id="PTHR31596">
    <property type="entry name" value="T-CELL ACTIVATION INHIBITOR, MITOCHONDRIAL"/>
    <property type="match status" value="1"/>
</dbReference>
<dbReference type="Pfam" id="PF14688">
    <property type="entry name" value="DUF4461"/>
    <property type="match status" value="1"/>
</dbReference>
<dbReference type="InterPro" id="IPR027989">
    <property type="entry name" value="DUF4461"/>
</dbReference>
<feature type="domain" description="DUF4461" evidence="2">
    <location>
        <begin position="176"/>
        <end position="484"/>
    </location>
</feature>
<keyword evidence="4" id="KW-1185">Reference proteome</keyword>
<protein>
    <recommendedName>
        <fullName evidence="5">DUF4461 domain-containing protein</fullName>
    </recommendedName>
</protein>
<dbReference type="Pfam" id="PF14687">
    <property type="entry name" value="DUF4460"/>
    <property type="match status" value="1"/>
</dbReference>
<reference evidence="3 4" key="2">
    <citation type="journal article" date="2019" name="G3 (Bethesda)">
        <title>Hybrid Assembly of the Genome of the Entomopathogenic Nematode Steinernema carpocapsae Identifies the X-Chromosome.</title>
        <authorList>
            <person name="Serra L."/>
            <person name="Macchietto M."/>
            <person name="Macias-Munoz A."/>
            <person name="McGill C.J."/>
            <person name="Rodriguez I.M."/>
            <person name="Rodriguez B."/>
            <person name="Murad R."/>
            <person name="Mortazavi A."/>
        </authorList>
    </citation>
    <scope>NUCLEOTIDE SEQUENCE [LARGE SCALE GENOMIC DNA]</scope>
    <source>
        <strain evidence="3 4">ALL</strain>
    </source>
</reference>
<dbReference type="EMBL" id="AZBU02000004">
    <property type="protein sequence ID" value="TKR80789.1"/>
    <property type="molecule type" value="Genomic_DNA"/>
</dbReference>
<dbReference type="GO" id="GO:0005739">
    <property type="term" value="C:mitochondrion"/>
    <property type="evidence" value="ECO:0007669"/>
    <property type="project" value="TreeGrafter"/>
</dbReference>
<dbReference type="OrthoDB" id="4238at2759"/>
<evidence type="ECO:0000259" key="1">
    <source>
        <dbReference type="Pfam" id="PF14687"/>
    </source>
</evidence>
<proteinExistence type="predicted"/>
<evidence type="ECO:0000313" key="3">
    <source>
        <dbReference type="EMBL" id="TKR80789.1"/>
    </source>
</evidence>
<reference evidence="3 4" key="1">
    <citation type="journal article" date="2015" name="Genome Biol.">
        <title>Comparative genomics of Steinernema reveals deeply conserved gene regulatory networks.</title>
        <authorList>
            <person name="Dillman A.R."/>
            <person name="Macchietto M."/>
            <person name="Porter C.F."/>
            <person name="Rogers A."/>
            <person name="Williams B."/>
            <person name="Antoshechkin I."/>
            <person name="Lee M.M."/>
            <person name="Goodwin Z."/>
            <person name="Lu X."/>
            <person name="Lewis E.E."/>
            <person name="Goodrich-Blair H."/>
            <person name="Stock S.P."/>
            <person name="Adams B.J."/>
            <person name="Sternberg P.W."/>
            <person name="Mortazavi A."/>
        </authorList>
    </citation>
    <scope>NUCLEOTIDE SEQUENCE [LARGE SCALE GENOMIC DNA]</scope>
    <source>
        <strain evidence="3 4">ALL</strain>
    </source>
</reference>
<comment type="caution">
    <text evidence="3">The sequence shown here is derived from an EMBL/GenBank/DDBJ whole genome shotgun (WGS) entry which is preliminary data.</text>
</comment>
<evidence type="ECO:0000313" key="4">
    <source>
        <dbReference type="Proteomes" id="UP000298663"/>
    </source>
</evidence>
<dbReference type="Proteomes" id="UP000298663">
    <property type="component" value="Unassembled WGS sequence"/>
</dbReference>
<dbReference type="PANTHER" id="PTHR31596:SF1">
    <property type="entry name" value="T-CELL ACTIVATION INHIBITOR, MITOCHONDRIAL"/>
    <property type="match status" value="1"/>
</dbReference>
<sequence>MFSNSPRRILARTAPHSLSRRLLSAQQAQQALRPFYFAVHPDRFARTPEIRAKNEKSLQIFNGYLNELFPNRFDNKTPVEVNFSIDTGNGKLRDVSMSLSGSDPNRIVRMALEKCELSTSHVPEPPKQSLFEGFGAAATFSGPSDLNGMFDELLHRSPARRKRHAPVQTRNLFVGLVRNRDQALKNAESYENTKEALSTEVDFIIHRTGLKEIMWTMNWAHAHMRRSLIGLNRVLDQATPEHRETMIHAMNKRSLRFGRGGSFVCNDGGLQFGADDVPETWQQVCLEANVRRFQLRNLSESRKHLSHLFGGAQIIVANESNLLKTVDQFRSIIVRISARPKSDLKRIRSLSANTVIEITSAYDELALSRNGRLMVPCNVDVTALLEFLEACSDKAREVNKNAYQEQVQKIEVENLKDECCKELNLKSVSWEPEIARDALISCLRRLRDSKEEVRTSLQGLQVLISTNPNVYATADGEVSVPFDWL</sequence>
<dbReference type="AlphaFoldDB" id="A0A4U5NCY9"/>
<feature type="domain" description="DUF4460" evidence="1">
    <location>
        <begin position="21"/>
        <end position="117"/>
    </location>
</feature>